<evidence type="ECO:0000256" key="3">
    <source>
        <dbReference type="ARBA" id="ARBA00022692"/>
    </source>
</evidence>
<dbReference type="InterPro" id="IPR051401">
    <property type="entry name" value="GtrA_CellWall_Glycosyl"/>
</dbReference>
<evidence type="ECO:0000256" key="6">
    <source>
        <dbReference type="SAM" id="Phobius"/>
    </source>
</evidence>
<dbReference type="RefSeq" id="WP_223099832.1">
    <property type="nucleotide sequence ID" value="NZ_CP061913.1"/>
</dbReference>
<evidence type="ECO:0000256" key="4">
    <source>
        <dbReference type="ARBA" id="ARBA00022989"/>
    </source>
</evidence>
<evidence type="ECO:0000256" key="2">
    <source>
        <dbReference type="ARBA" id="ARBA00009399"/>
    </source>
</evidence>
<feature type="domain" description="GtrA/DPMS transmembrane" evidence="7">
    <location>
        <begin position="15"/>
        <end position="131"/>
    </location>
</feature>
<keyword evidence="5 6" id="KW-0472">Membrane</keyword>
<dbReference type="Pfam" id="PF04138">
    <property type="entry name" value="GtrA_DPMS_TM"/>
    <property type="match status" value="1"/>
</dbReference>
<dbReference type="PANTHER" id="PTHR38459">
    <property type="entry name" value="PROPHAGE BACTOPRENOL-LINKED GLUCOSE TRANSLOCASE HOMOLOG"/>
    <property type="match status" value="1"/>
</dbReference>
<feature type="transmembrane region" description="Helical" evidence="6">
    <location>
        <begin position="74"/>
        <end position="96"/>
    </location>
</feature>
<comment type="caution">
    <text evidence="8">The sequence shown here is derived from an EMBL/GenBank/DDBJ whole genome shotgun (WGS) entry which is preliminary data.</text>
</comment>
<feature type="transmembrane region" description="Helical" evidence="6">
    <location>
        <begin position="102"/>
        <end position="123"/>
    </location>
</feature>
<feature type="transmembrane region" description="Helical" evidence="6">
    <location>
        <begin position="42"/>
        <end position="62"/>
    </location>
</feature>
<keyword evidence="9" id="KW-1185">Reference proteome</keyword>
<comment type="similarity">
    <text evidence="2">Belongs to the GtrA family.</text>
</comment>
<feature type="transmembrane region" description="Helical" evidence="6">
    <location>
        <begin position="16"/>
        <end position="36"/>
    </location>
</feature>
<evidence type="ECO:0000313" key="8">
    <source>
        <dbReference type="EMBL" id="MFB9451151.1"/>
    </source>
</evidence>
<comment type="subcellular location">
    <subcellularLocation>
        <location evidence="1">Membrane</location>
        <topology evidence="1">Multi-pass membrane protein</topology>
    </subcellularLocation>
</comment>
<evidence type="ECO:0000256" key="1">
    <source>
        <dbReference type="ARBA" id="ARBA00004141"/>
    </source>
</evidence>
<gene>
    <name evidence="8" type="ORF">ACFFTR_49490</name>
</gene>
<evidence type="ECO:0000313" key="9">
    <source>
        <dbReference type="Proteomes" id="UP001589608"/>
    </source>
</evidence>
<protein>
    <submittedName>
        <fullName evidence="8">GtrA family protein</fullName>
    </submittedName>
</protein>
<organism evidence="8 9">
    <name type="scientific">Dactylosporangium vinaceum</name>
    <dbReference type="NCBI Taxonomy" id="53362"/>
    <lineage>
        <taxon>Bacteria</taxon>
        <taxon>Bacillati</taxon>
        <taxon>Actinomycetota</taxon>
        <taxon>Actinomycetes</taxon>
        <taxon>Micromonosporales</taxon>
        <taxon>Micromonosporaceae</taxon>
        <taxon>Dactylosporangium</taxon>
    </lineage>
</organism>
<accession>A0ABV5MQQ1</accession>
<sequence>MTTAVERVLADRRVRYVAVGAVSSAVYYALFTAIYLTTREHLHYLAIPVLANLGCAFATYPLQRRWVFQSKGPVVAGFLKFYAICLWALVFTYVGLPLLVELAHVPVLPAQAILIVTAPLINYQLSKWWAFRR</sequence>
<keyword evidence="3 6" id="KW-0812">Transmembrane</keyword>
<keyword evidence="4 6" id="KW-1133">Transmembrane helix</keyword>
<reference evidence="8 9" key="1">
    <citation type="submission" date="2024-09" db="EMBL/GenBank/DDBJ databases">
        <authorList>
            <person name="Sun Q."/>
            <person name="Mori K."/>
        </authorList>
    </citation>
    <scope>NUCLEOTIDE SEQUENCE [LARGE SCALE GENOMIC DNA]</scope>
    <source>
        <strain evidence="8 9">JCM 3307</strain>
    </source>
</reference>
<dbReference type="EMBL" id="JBHMCA010000084">
    <property type="protein sequence ID" value="MFB9451151.1"/>
    <property type="molecule type" value="Genomic_DNA"/>
</dbReference>
<dbReference type="InterPro" id="IPR007267">
    <property type="entry name" value="GtrA_DPMS_TM"/>
</dbReference>
<dbReference type="PANTHER" id="PTHR38459:SF1">
    <property type="entry name" value="PROPHAGE BACTOPRENOL-LINKED GLUCOSE TRANSLOCASE HOMOLOG"/>
    <property type="match status" value="1"/>
</dbReference>
<name>A0ABV5MQQ1_9ACTN</name>
<dbReference type="Proteomes" id="UP001589608">
    <property type="component" value="Unassembled WGS sequence"/>
</dbReference>
<proteinExistence type="inferred from homology"/>
<evidence type="ECO:0000259" key="7">
    <source>
        <dbReference type="Pfam" id="PF04138"/>
    </source>
</evidence>
<evidence type="ECO:0000256" key="5">
    <source>
        <dbReference type="ARBA" id="ARBA00023136"/>
    </source>
</evidence>